<proteinExistence type="predicted"/>
<evidence type="ECO:0008006" key="4">
    <source>
        <dbReference type="Google" id="ProtNLM"/>
    </source>
</evidence>
<dbReference type="Proteomes" id="UP000053370">
    <property type="component" value="Unassembled WGS sequence"/>
</dbReference>
<dbReference type="STRING" id="1678840.ATC1_12461"/>
<name>A0A0K8PB87_9CHLR</name>
<evidence type="ECO:0000313" key="3">
    <source>
        <dbReference type="Proteomes" id="UP000053370"/>
    </source>
</evidence>
<dbReference type="AlphaFoldDB" id="A0A0K8PB87"/>
<dbReference type="EMBL" id="DF968180">
    <property type="protein sequence ID" value="GAP39923.1"/>
    <property type="molecule type" value="Genomic_DNA"/>
</dbReference>
<keyword evidence="1" id="KW-0472">Membrane</keyword>
<organism evidence="2">
    <name type="scientific">Flexilinea flocculi</name>
    <dbReference type="NCBI Taxonomy" id="1678840"/>
    <lineage>
        <taxon>Bacteria</taxon>
        <taxon>Bacillati</taxon>
        <taxon>Chloroflexota</taxon>
        <taxon>Anaerolineae</taxon>
        <taxon>Anaerolineales</taxon>
        <taxon>Anaerolineaceae</taxon>
        <taxon>Flexilinea</taxon>
    </lineage>
</organism>
<keyword evidence="3" id="KW-1185">Reference proteome</keyword>
<keyword evidence="1" id="KW-1133">Transmembrane helix</keyword>
<feature type="transmembrane region" description="Helical" evidence="1">
    <location>
        <begin position="12"/>
        <end position="33"/>
    </location>
</feature>
<gene>
    <name evidence="2" type="ORF">ATC1_12461</name>
</gene>
<accession>A0A0K8PB87</accession>
<evidence type="ECO:0000313" key="2">
    <source>
        <dbReference type="EMBL" id="GAP39923.1"/>
    </source>
</evidence>
<reference evidence="2" key="1">
    <citation type="journal article" date="2015" name="Genome Announc.">
        <title>Draft Genome Sequence of Anaerolineae Strain TC1, a Novel Isolate from a Methanogenic Wastewater Treatment System.</title>
        <authorList>
            <person name="Matsuura N."/>
            <person name="Tourlousse D.M."/>
            <person name="Sun L."/>
            <person name="Toyonaga M."/>
            <person name="Kuroda K."/>
            <person name="Ohashi A."/>
            <person name="Cruz R."/>
            <person name="Yamaguchi T."/>
            <person name="Sekiguchi Y."/>
        </authorList>
    </citation>
    <scope>NUCLEOTIDE SEQUENCE [LARGE SCALE GENOMIC DNA]</scope>
    <source>
        <strain evidence="2">TC1</strain>
    </source>
</reference>
<protein>
    <recommendedName>
        <fullName evidence="4">Flp pilus assembly protein, pilin Flp</fullName>
    </recommendedName>
</protein>
<keyword evidence="1" id="KW-0812">Transmembrane</keyword>
<evidence type="ECO:0000256" key="1">
    <source>
        <dbReference type="SAM" id="Phobius"/>
    </source>
</evidence>
<sequence length="48" mass="5201">MPFSPYERGQGILEYALILILVGVVIFVLLTLLGPAISKFISDLIAPV</sequence>